<accession>A0A6G9QR38</accession>
<dbReference type="InterPro" id="IPR003594">
    <property type="entry name" value="HATPase_dom"/>
</dbReference>
<dbReference type="EMBL" id="CP050313">
    <property type="protein sequence ID" value="QIR16279.1"/>
    <property type="molecule type" value="Genomic_DNA"/>
</dbReference>
<keyword evidence="8 15" id="KW-0812">Transmembrane</keyword>
<dbReference type="Gene3D" id="1.10.8.500">
    <property type="entry name" value="HAMP domain in histidine kinase"/>
    <property type="match status" value="1"/>
</dbReference>
<evidence type="ECO:0000256" key="14">
    <source>
        <dbReference type="ARBA" id="ARBA00023136"/>
    </source>
</evidence>
<comment type="subcellular location">
    <subcellularLocation>
        <location evidence="2">Cell inner membrane</location>
        <topology evidence="2">Multi-pass membrane protein</topology>
    </subcellularLocation>
</comment>
<sequence>MALPLKWWQRLLPRNAFSQTVVLIGSLLLINQLVSYWSVAVYFIKPSYEQINQLIARQINILFVDGVDVGREHLSMVDALNAKVRDDGMTIYNLKQAREAGLDNATYYSFLSDQMSVYLGGEAEVRFSQGDKLDVWIRPPQAPSIWIKVPLTGINESDLSPLTLYLLVIGALSVAGGWLFARNQNKPLKRLQKAAVTVSKGEFPAPLPLSGSTEIVEVTHAFNQMAKSMQQLEQDRALLMAGISHDLRTPLTRIRLACEMMVEDDHYLKDGIVNDIEDMDAIIKQFIAYVRHDQEVVREPFQLNQLIQEIHQQESHRLAQIEISLADCPEIPLHNVAIKRVLSNLVENAFRYGNGWVKISSFVDARYVGFSIEDNGPGIDERKVEELFQPFTQGDTARGSVGSGLGLAIVKRIIDRHHGKISLKNRPEGGLLVRVTLPKKQTDHAGNMQKNGR</sequence>
<dbReference type="InterPro" id="IPR036890">
    <property type="entry name" value="HATPase_C_sf"/>
</dbReference>
<dbReference type="NCBIfam" id="NF007004">
    <property type="entry name" value="PRK09467.1"/>
    <property type="match status" value="1"/>
</dbReference>
<dbReference type="PANTHER" id="PTHR44936:SF5">
    <property type="entry name" value="SENSOR HISTIDINE KINASE ENVZ"/>
    <property type="match status" value="1"/>
</dbReference>
<evidence type="ECO:0000256" key="1">
    <source>
        <dbReference type="ARBA" id="ARBA00000085"/>
    </source>
</evidence>
<keyword evidence="11" id="KW-0067">ATP-binding</keyword>
<reference evidence="18 19" key="1">
    <citation type="submission" date="2020-03" db="EMBL/GenBank/DDBJ databases">
        <title>Complete genome sequence of Shewanella sp.</title>
        <authorList>
            <person name="Kim Y.-S."/>
            <person name="Kim S.-J."/>
            <person name="Jung H.-K."/>
            <person name="Kim K.-H."/>
        </authorList>
    </citation>
    <scope>NUCLEOTIDE SEQUENCE [LARGE SCALE GENOMIC DNA]</scope>
    <source>
        <strain evidence="18 19">PN3F2</strain>
    </source>
</reference>
<organism evidence="18 19">
    <name type="scientific">Shewanella aestuarii</name>
    <dbReference type="NCBI Taxonomy" id="1028752"/>
    <lineage>
        <taxon>Bacteria</taxon>
        <taxon>Pseudomonadati</taxon>
        <taxon>Pseudomonadota</taxon>
        <taxon>Gammaproteobacteria</taxon>
        <taxon>Alteromonadales</taxon>
        <taxon>Shewanellaceae</taxon>
        <taxon>Shewanella</taxon>
    </lineage>
</organism>
<dbReference type="CDD" id="cd06225">
    <property type="entry name" value="HAMP"/>
    <property type="match status" value="1"/>
</dbReference>
<dbReference type="SMART" id="SM00387">
    <property type="entry name" value="HATPase_c"/>
    <property type="match status" value="1"/>
</dbReference>
<protein>
    <recommendedName>
        <fullName evidence="3">histidine kinase</fullName>
        <ecNumber evidence="3">2.7.13.3</ecNumber>
    </recommendedName>
</protein>
<keyword evidence="13" id="KW-0902">Two-component regulatory system</keyword>
<evidence type="ECO:0000256" key="9">
    <source>
        <dbReference type="ARBA" id="ARBA00022741"/>
    </source>
</evidence>
<evidence type="ECO:0000256" key="8">
    <source>
        <dbReference type="ARBA" id="ARBA00022692"/>
    </source>
</evidence>
<keyword evidence="14 15" id="KW-0472">Membrane</keyword>
<keyword evidence="19" id="KW-1185">Reference proteome</keyword>
<evidence type="ECO:0000259" key="17">
    <source>
        <dbReference type="PROSITE" id="PS50885"/>
    </source>
</evidence>
<dbReference type="SUPFAM" id="SSF47384">
    <property type="entry name" value="Homodimeric domain of signal transducing histidine kinase"/>
    <property type="match status" value="1"/>
</dbReference>
<dbReference type="AlphaFoldDB" id="A0A6G9QR38"/>
<dbReference type="PANTHER" id="PTHR44936">
    <property type="entry name" value="SENSOR PROTEIN CREC"/>
    <property type="match status" value="1"/>
</dbReference>
<comment type="catalytic activity">
    <reaction evidence="1">
        <text>ATP + protein L-histidine = ADP + protein N-phospho-L-histidine.</text>
        <dbReference type="EC" id="2.7.13.3"/>
    </reaction>
</comment>
<evidence type="ECO:0000256" key="2">
    <source>
        <dbReference type="ARBA" id="ARBA00004429"/>
    </source>
</evidence>
<dbReference type="InterPro" id="IPR036097">
    <property type="entry name" value="HisK_dim/P_sf"/>
</dbReference>
<keyword evidence="5" id="KW-0997">Cell inner membrane</keyword>
<evidence type="ECO:0000256" key="5">
    <source>
        <dbReference type="ARBA" id="ARBA00022519"/>
    </source>
</evidence>
<dbReference type="KEGG" id="saes:HBH39_16605"/>
<evidence type="ECO:0000256" key="3">
    <source>
        <dbReference type="ARBA" id="ARBA00012438"/>
    </source>
</evidence>
<keyword evidence="6" id="KW-0597">Phosphoprotein</keyword>
<dbReference type="Gene3D" id="3.30.565.10">
    <property type="entry name" value="Histidine kinase-like ATPase, C-terminal domain"/>
    <property type="match status" value="1"/>
</dbReference>
<feature type="domain" description="Histidine kinase" evidence="16">
    <location>
        <begin position="242"/>
        <end position="441"/>
    </location>
</feature>
<keyword evidence="4" id="KW-1003">Cell membrane</keyword>
<dbReference type="GO" id="GO:0005524">
    <property type="term" value="F:ATP binding"/>
    <property type="evidence" value="ECO:0007669"/>
    <property type="project" value="UniProtKB-KW"/>
</dbReference>
<keyword evidence="9" id="KW-0547">Nucleotide-binding</keyword>
<dbReference type="InterPro" id="IPR003660">
    <property type="entry name" value="HAMP_dom"/>
</dbReference>
<name>A0A6G9QR38_9GAMM</name>
<dbReference type="SMART" id="SM00304">
    <property type="entry name" value="HAMP"/>
    <property type="match status" value="1"/>
</dbReference>
<dbReference type="PROSITE" id="PS50109">
    <property type="entry name" value="HIS_KIN"/>
    <property type="match status" value="1"/>
</dbReference>
<evidence type="ECO:0000256" key="6">
    <source>
        <dbReference type="ARBA" id="ARBA00022553"/>
    </source>
</evidence>
<dbReference type="Pfam" id="PF00672">
    <property type="entry name" value="HAMP"/>
    <property type="match status" value="1"/>
</dbReference>
<dbReference type="SUPFAM" id="SSF55874">
    <property type="entry name" value="ATPase domain of HSP90 chaperone/DNA topoisomerase II/histidine kinase"/>
    <property type="match status" value="1"/>
</dbReference>
<dbReference type="PROSITE" id="PS50885">
    <property type="entry name" value="HAMP"/>
    <property type="match status" value="1"/>
</dbReference>
<dbReference type="PRINTS" id="PR00344">
    <property type="entry name" value="BCTRLSENSOR"/>
</dbReference>
<dbReference type="Pfam" id="PF00512">
    <property type="entry name" value="HisKA"/>
    <property type="match status" value="1"/>
</dbReference>
<dbReference type="InterPro" id="IPR005467">
    <property type="entry name" value="His_kinase_dom"/>
</dbReference>
<dbReference type="SMART" id="SM00388">
    <property type="entry name" value="HisKA"/>
    <property type="match status" value="1"/>
</dbReference>
<evidence type="ECO:0000256" key="10">
    <source>
        <dbReference type="ARBA" id="ARBA00022777"/>
    </source>
</evidence>
<keyword evidence="7 18" id="KW-0808">Transferase</keyword>
<feature type="transmembrane region" description="Helical" evidence="15">
    <location>
        <begin position="21"/>
        <end position="44"/>
    </location>
</feature>
<dbReference type="EC" id="2.7.13.3" evidence="3"/>
<dbReference type="Proteomes" id="UP000502608">
    <property type="component" value="Chromosome"/>
</dbReference>
<dbReference type="InterPro" id="IPR050980">
    <property type="entry name" value="2C_sensor_his_kinase"/>
</dbReference>
<evidence type="ECO:0000256" key="13">
    <source>
        <dbReference type="ARBA" id="ARBA00023012"/>
    </source>
</evidence>
<evidence type="ECO:0000256" key="12">
    <source>
        <dbReference type="ARBA" id="ARBA00022989"/>
    </source>
</evidence>
<dbReference type="GO" id="GO:0000155">
    <property type="term" value="F:phosphorelay sensor kinase activity"/>
    <property type="evidence" value="ECO:0007669"/>
    <property type="project" value="InterPro"/>
</dbReference>
<dbReference type="SUPFAM" id="SSF158472">
    <property type="entry name" value="HAMP domain-like"/>
    <property type="match status" value="1"/>
</dbReference>
<evidence type="ECO:0000259" key="16">
    <source>
        <dbReference type="PROSITE" id="PS50109"/>
    </source>
</evidence>
<evidence type="ECO:0000313" key="18">
    <source>
        <dbReference type="EMBL" id="QIR16279.1"/>
    </source>
</evidence>
<dbReference type="InterPro" id="IPR003661">
    <property type="entry name" value="HisK_dim/P_dom"/>
</dbReference>
<evidence type="ECO:0000256" key="4">
    <source>
        <dbReference type="ARBA" id="ARBA00022475"/>
    </source>
</evidence>
<feature type="domain" description="HAMP" evidence="17">
    <location>
        <begin position="182"/>
        <end position="234"/>
    </location>
</feature>
<evidence type="ECO:0000256" key="11">
    <source>
        <dbReference type="ARBA" id="ARBA00022840"/>
    </source>
</evidence>
<feature type="transmembrane region" description="Helical" evidence="15">
    <location>
        <begin position="162"/>
        <end position="181"/>
    </location>
</feature>
<keyword evidence="10 18" id="KW-0418">Kinase</keyword>
<proteinExistence type="predicted"/>
<keyword evidence="12 15" id="KW-1133">Transmembrane helix</keyword>
<gene>
    <name evidence="18" type="primary">envZ</name>
    <name evidence="18" type="ORF">HBH39_16605</name>
</gene>
<evidence type="ECO:0000256" key="7">
    <source>
        <dbReference type="ARBA" id="ARBA00022679"/>
    </source>
</evidence>
<evidence type="ECO:0000313" key="19">
    <source>
        <dbReference type="Proteomes" id="UP000502608"/>
    </source>
</evidence>
<dbReference type="FunFam" id="1.10.287.130:FF:000006">
    <property type="entry name" value="Osmolarity two-component histidine kinase EnvZ"/>
    <property type="match status" value="1"/>
</dbReference>
<dbReference type="CDD" id="cd00082">
    <property type="entry name" value="HisKA"/>
    <property type="match status" value="1"/>
</dbReference>
<dbReference type="InterPro" id="IPR004358">
    <property type="entry name" value="Sig_transdc_His_kin-like_C"/>
</dbReference>
<evidence type="ECO:0000256" key="15">
    <source>
        <dbReference type="SAM" id="Phobius"/>
    </source>
</evidence>
<dbReference type="Gene3D" id="1.10.287.130">
    <property type="match status" value="1"/>
</dbReference>
<dbReference type="GO" id="GO:0005886">
    <property type="term" value="C:plasma membrane"/>
    <property type="evidence" value="ECO:0007669"/>
    <property type="project" value="UniProtKB-SubCell"/>
</dbReference>
<dbReference type="Pfam" id="PF02518">
    <property type="entry name" value="HATPase_c"/>
    <property type="match status" value="1"/>
</dbReference>
<dbReference type="CDD" id="cd16950">
    <property type="entry name" value="HATPase_EnvZ-like"/>
    <property type="match status" value="1"/>
</dbReference>